<dbReference type="eggNOG" id="ENOG5030V8F">
    <property type="taxonomic scope" value="Bacteria"/>
</dbReference>
<name>T0HBJ3_9SPHN</name>
<organism evidence="1 2">
    <name type="scientific">Novosphingobium lindaniclasticum LE124</name>
    <dbReference type="NCBI Taxonomy" id="1096930"/>
    <lineage>
        <taxon>Bacteria</taxon>
        <taxon>Pseudomonadati</taxon>
        <taxon>Pseudomonadota</taxon>
        <taxon>Alphaproteobacteria</taxon>
        <taxon>Sphingomonadales</taxon>
        <taxon>Sphingomonadaceae</taxon>
        <taxon>Novosphingobium</taxon>
    </lineage>
</organism>
<comment type="caution">
    <text evidence="1">The sequence shown here is derived from an EMBL/GenBank/DDBJ whole genome shotgun (WGS) entry which is preliminary data.</text>
</comment>
<reference evidence="1 2" key="1">
    <citation type="journal article" date="2013" name="Genome Announc.">
        <title>Genome Sequence of Novosphingobium lindaniclasticum LE124T, Isolated from a Hexachlorocyclohexane Dumpsite.</title>
        <authorList>
            <person name="Saxena A."/>
            <person name="Nayyar N."/>
            <person name="Sangwan N."/>
            <person name="Kumari R."/>
            <person name="Khurana J.P."/>
            <person name="Lal R."/>
        </authorList>
    </citation>
    <scope>NUCLEOTIDE SEQUENCE [LARGE SCALE GENOMIC DNA]</scope>
    <source>
        <strain evidence="1 2">LE124</strain>
    </source>
</reference>
<evidence type="ECO:0008006" key="3">
    <source>
        <dbReference type="Google" id="ProtNLM"/>
    </source>
</evidence>
<protein>
    <recommendedName>
        <fullName evidence="3">DUF3800 domain-containing protein</fullName>
    </recommendedName>
</protein>
<gene>
    <name evidence="1" type="ORF">L284_17210</name>
</gene>
<dbReference type="Proteomes" id="UP000015527">
    <property type="component" value="Unassembled WGS sequence"/>
</dbReference>
<sequence length="69" mass="7855">MAARLNKKILCFVDEYGTAGVATFHLGAVFVLANEGGHLDKRFSVSRPERRLRDFLREWWPATRLYGSG</sequence>
<proteinExistence type="predicted"/>
<evidence type="ECO:0000313" key="1">
    <source>
        <dbReference type="EMBL" id="EQB10362.1"/>
    </source>
</evidence>
<accession>T0HBJ3</accession>
<keyword evidence="2" id="KW-1185">Reference proteome</keyword>
<dbReference type="EMBL" id="ATHL01000112">
    <property type="protein sequence ID" value="EQB10362.1"/>
    <property type="molecule type" value="Genomic_DNA"/>
</dbReference>
<dbReference type="AlphaFoldDB" id="T0HBJ3"/>
<evidence type="ECO:0000313" key="2">
    <source>
        <dbReference type="Proteomes" id="UP000015527"/>
    </source>
</evidence>